<name>A0ABX3HJ46_PAEBO</name>
<evidence type="ECO:0000313" key="3">
    <source>
        <dbReference type="Proteomes" id="UP000187412"/>
    </source>
</evidence>
<evidence type="ECO:0000313" key="2">
    <source>
        <dbReference type="EMBL" id="OMD49459.1"/>
    </source>
</evidence>
<dbReference type="EMBL" id="MPTB01000009">
    <property type="protein sequence ID" value="OMD49459.1"/>
    <property type="molecule type" value="Genomic_DNA"/>
</dbReference>
<dbReference type="Proteomes" id="UP000187412">
    <property type="component" value="Unassembled WGS sequence"/>
</dbReference>
<comment type="caution">
    <text evidence="2">The sequence shown here is derived from an EMBL/GenBank/DDBJ whole genome shotgun (WGS) entry which is preliminary data.</text>
</comment>
<sequence>MNALLGDARQHRRGHVAQKQQYVAFTAGYILGQFDADGRFTAAGTAPYDQHLVFSSGQAGSGSLFVRENKQPFIKLSIYTPPPSGTEGTSVLAPPASAGVRGASSFFGTEGMNQAGDQTSAGGA</sequence>
<evidence type="ECO:0000256" key="1">
    <source>
        <dbReference type="SAM" id="MobiDB-lite"/>
    </source>
</evidence>
<keyword evidence="3" id="KW-1185">Reference proteome</keyword>
<organism evidence="2 3">
    <name type="scientific">Paenibacillus borealis</name>
    <dbReference type="NCBI Taxonomy" id="160799"/>
    <lineage>
        <taxon>Bacteria</taxon>
        <taxon>Bacillati</taxon>
        <taxon>Bacillota</taxon>
        <taxon>Bacilli</taxon>
        <taxon>Bacillales</taxon>
        <taxon>Paenibacillaceae</taxon>
        <taxon>Paenibacillus</taxon>
    </lineage>
</organism>
<accession>A0ABX3HJ46</accession>
<feature type="compositionally biased region" description="Polar residues" evidence="1">
    <location>
        <begin position="111"/>
        <end position="124"/>
    </location>
</feature>
<reference evidence="2 3" key="1">
    <citation type="submission" date="2016-10" db="EMBL/GenBank/DDBJ databases">
        <title>Paenibacillus species isolates.</title>
        <authorList>
            <person name="Beno S.M."/>
        </authorList>
    </citation>
    <scope>NUCLEOTIDE SEQUENCE [LARGE SCALE GENOMIC DNA]</scope>
    <source>
        <strain evidence="2 3">FSL H7-0744</strain>
    </source>
</reference>
<proteinExistence type="predicted"/>
<feature type="region of interest" description="Disordered" evidence="1">
    <location>
        <begin position="103"/>
        <end position="124"/>
    </location>
</feature>
<gene>
    <name evidence="2" type="ORF">BSK56_08895</name>
</gene>
<protein>
    <submittedName>
        <fullName evidence="2">Uncharacterized protein</fullName>
    </submittedName>
</protein>